<evidence type="ECO:0008006" key="3">
    <source>
        <dbReference type="Google" id="ProtNLM"/>
    </source>
</evidence>
<protein>
    <recommendedName>
        <fullName evidence="3">Ribosomally synthesized peptide with SipW-like signal peptide</fullName>
    </recommendedName>
</protein>
<keyword evidence="2" id="KW-1185">Reference proteome</keyword>
<dbReference type="InterPro" id="IPR006311">
    <property type="entry name" value="TAT_signal"/>
</dbReference>
<accession>A0A5C4VVB9</accession>
<evidence type="ECO:0000313" key="2">
    <source>
        <dbReference type="Proteomes" id="UP000313231"/>
    </source>
</evidence>
<proteinExistence type="predicted"/>
<name>A0A5C4VVB9_9ACTN</name>
<sequence length="211" mass="20641">MTTSHPRDPRRRRSLLLAAAGAAAAVILVLGISGTLSSWTKAIVTNDANTVEAAQSLILQETGPGSVVCSSTDGGGAGNSATCSTIDKYGGTAVPLGPGDHQTVTVSLENTGTASGGLTLTPGTCATSAGSPTASADLCDVATVTVVCTTPSTVDTTATPVALSALAELPVVTTLAAGESTDCTFDVALPASASPQVGGQVATQPLVWTLS</sequence>
<reference evidence="1 2" key="1">
    <citation type="journal article" date="2016" name="Int. J. Syst. Evol. Microbiol.">
        <title>Nocardioides albidus sp. nov., an actinobacterium isolated from garden soil.</title>
        <authorList>
            <person name="Singh H."/>
            <person name="Du J."/>
            <person name="Trinh H."/>
            <person name="Won K."/>
            <person name="Yang J.E."/>
            <person name="Yin C."/>
            <person name="Kook M."/>
            <person name="Yi T.H."/>
        </authorList>
    </citation>
    <scope>NUCLEOTIDE SEQUENCE [LARGE SCALE GENOMIC DNA]</scope>
    <source>
        <strain evidence="1 2">CCTCC AB 2015297</strain>
    </source>
</reference>
<comment type="caution">
    <text evidence="1">The sequence shown here is derived from an EMBL/GenBank/DDBJ whole genome shotgun (WGS) entry which is preliminary data.</text>
</comment>
<dbReference type="AlphaFoldDB" id="A0A5C4VVB9"/>
<dbReference type="Proteomes" id="UP000313231">
    <property type="component" value="Unassembled WGS sequence"/>
</dbReference>
<gene>
    <name evidence="1" type="ORF">FHP29_11365</name>
</gene>
<evidence type="ECO:0000313" key="1">
    <source>
        <dbReference type="EMBL" id="TNM39486.1"/>
    </source>
</evidence>
<dbReference type="PROSITE" id="PS51318">
    <property type="entry name" value="TAT"/>
    <property type="match status" value="1"/>
</dbReference>
<dbReference type="OrthoDB" id="3689497at2"/>
<dbReference type="EMBL" id="VDMP01000024">
    <property type="protein sequence ID" value="TNM39486.1"/>
    <property type="molecule type" value="Genomic_DNA"/>
</dbReference>
<dbReference type="RefSeq" id="WP_139622977.1">
    <property type="nucleotide sequence ID" value="NZ_VDMP01000024.1"/>
</dbReference>
<organism evidence="1 2">
    <name type="scientific">Nocardioides albidus</name>
    <dbReference type="NCBI Taxonomy" id="1517589"/>
    <lineage>
        <taxon>Bacteria</taxon>
        <taxon>Bacillati</taxon>
        <taxon>Actinomycetota</taxon>
        <taxon>Actinomycetes</taxon>
        <taxon>Propionibacteriales</taxon>
        <taxon>Nocardioidaceae</taxon>
        <taxon>Nocardioides</taxon>
    </lineage>
</organism>